<reference evidence="1" key="2">
    <citation type="submission" date="2020-09" db="EMBL/GenBank/DDBJ databases">
        <authorList>
            <person name="Sun Q."/>
            <person name="Zhou Y."/>
        </authorList>
    </citation>
    <scope>NUCLEOTIDE SEQUENCE</scope>
    <source>
        <strain evidence="1">CGMCC 1.15367</strain>
    </source>
</reference>
<proteinExistence type="predicted"/>
<dbReference type="SUPFAM" id="SSF88713">
    <property type="entry name" value="Glycoside hydrolase/deacetylase"/>
    <property type="match status" value="1"/>
</dbReference>
<dbReference type="EMBL" id="BMIQ01000008">
    <property type="protein sequence ID" value="GGE18041.1"/>
    <property type="molecule type" value="Genomic_DNA"/>
</dbReference>
<evidence type="ECO:0008006" key="3">
    <source>
        <dbReference type="Google" id="ProtNLM"/>
    </source>
</evidence>
<comment type="caution">
    <text evidence="1">The sequence shown here is derived from an EMBL/GenBank/DDBJ whole genome shotgun (WGS) entry which is preliminary data.</text>
</comment>
<dbReference type="GO" id="GO:0005975">
    <property type="term" value="P:carbohydrate metabolic process"/>
    <property type="evidence" value="ECO:0007669"/>
    <property type="project" value="InterPro"/>
</dbReference>
<organism evidence="1 2">
    <name type="scientific">Aureimonas endophytica</name>
    <dbReference type="NCBI Taxonomy" id="2027858"/>
    <lineage>
        <taxon>Bacteria</taxon>
        <taxon>Pseudomonadati</taxon>
        <taxon>Pseudomonadota</taxon>
        <taxon>Alphaproteobacteria</taxon>
        <taxon>Hyphomicrobiales</taxon>
        <taxon>Aurantimonadaceae</taxon>
        <taxon>Aureimonas</taxon>
    </lineage>
</organism>
<dbReference type="AlphaFoldDB" id="A0A916ZXJ9"/>
<evidence type="ECO:0000313" key="2">
    <source>
        <dbReference type="Proteomes" id="UP000644699"/>
    </source>
</evidence>
<protein>
    <recommendedName>
        <fullName evidence="3">NodB homology domain-containing protein</fullName>
    </recommendedName>
</protein>
<dbReference type="Proteomes" id="UP000644699">
    <property type="component" value="Unassembled WGS sequence"/>
</dbReference>
<name>A0A916ZXJ9_9HYPH</name>
<evidence type="ECO:0000313" key="1">
    <source>
        <dbReference type="EMBL" id="GGE18041.1"/>
    </source>
</evidence>
<keyword evidence="2" id="KW-1185">Reference proteome</keyword>
<gene>
    <name evidence="1" type="ORF">GCM10011390_41530</name>
</gene>
<accession>A0A916ZXJ9</accession>
<reference evidence="1" key="1">
    <citation type="journal article" date="2014" name="Int. J. Syst. Evol. Microbiol.">
        <title>Complete genome sequence of Corynebacterium casei LMG S-19264T (=DSM 44701T), isolated from a smear-ripened cheese.</title>
        <authorList>
            <consortium name="US DOE Joint Genome Institute (JGI-PGF)"/>
            <person name="Walter F."/>
            <person name="Albersmeier A."/>
            <person name="Kalinowski J."/>
            <person name="Ruckert C."/>
        </authorList>
    </citation>
    <scope>NUCLEOTIDE SEQUENCE</scope>
    <source>
        <strain evidence="1">CGMCC 1.15367</strain>
    </source>
</reference>
<dbReference type="InterPro" id="IPR011330">
    <property type="entry name" value="Glyco_hydro/deAcase_b/a-brl"/>
</dbReference>
<dbReference type="Gene3D" id="3.20.20.370">
    <property type="entry name" value="Glycoside hydrolase/deacetylase"/>
    <property type="match status" value="1"/>
</dbReference>
<sequence length="634" mass="67428">MARAAARIAANKSKVASYIGAGIILPGGATPTINSVTISVVTSGASWAAPRYGDVFEAIVDAVGLSADVYPIYSWRAGPQGTAPQSRQSMGEFEKRLYAIDSFNGLTSQVSVSLFSKSQNKVIFGPVHSIESGIFSGAIDLLDGFNGPLSEYALGGATLNATILTSGQLEGAGMLHWEGNGLPSVTPQITKNTALNIDPSVYKNIMMALDLQSEKSQSQVALAFGRSGTYQYFSPTSLGNGWPTGKRVVGSSQLEWNFPASHKGVAATTFRTNLSSQQSPYNTRLNFDALMGAKTGFWLFVLSFDDGFRDSYDKAFPLMQEAGLVGQLYLPCGPGQRIGNDEQGEGRVSDKLLVSEVRKLFNAGWAVGIDGTQDDLPMTGKTMADVKTGIDTMRSWLTGLGFPDDHTRDLCYPNGYYRGDAVGSLPAATGVPIMVTDGTAVVKFRDAGNANDVTLNVPNGWTCRGANIPDGVTVASGGGSAVSTVTLSQAIPAQAKAADFIDKSLLYYPPAMRNFLRDQCGILSARTTEQALWMTRGGPGDLALNFPSFTTSGKNYSDMLPNLNILENGGYTGGCYIHQLTSTASGGINFNIDEFKLLRDWLGNGQAQGKGKVVTMPTLRRMHWASTVAKMLAA</sequence>